<dbReference type="Gene3D" id="2.40.420.20">
    <property type="match status" value="1"/>
</dbReference>
<keyword evidence="2 3" id="KW-0175">Coiled coil</keyword>
<dbReference type="InterPro" id="IPR006311">
    <property type="entry name" value="TAT_signal"/>
</dbReference>
<keyword evidence="4" id="KW-0732">Signal</keyword>
<dbReference type="Gene3D" id="1.10.287.470">
    <property type="entry name" value="Helix hairpin bin"/>
    <property type="match status" value="1"/>
</dbReference>
<evidence type="ECO:0000313" key="5">
    <source>
        <dbReference type="EMBL" id="AGL84760.1"/>
    </source>
</evidence>
<evidence type="ECO:0000256" key="3">
    <source>
        <dbReference type="SAM" id="Coils"/>
    </source>
</evidence>
<dbReference type="EMBL" id="CP003190">
    <property type="protein sequence ID" value="AGL84760.1"/>
    <property type="molecule type" value="Genomic_DNA"/>
</dbReference>
<reference evidence="6" key="1">
    <citation type="journal article" date="2014" name="Genome Announc.">
        <title>Full-genome sequence of the plant growth-promoting bacterium Pseudomonas protegens CHA0.</title>
        <authorList>
            <person name="Jousset A."/>
            <person name="Schuldes J."/>
            <person name="Keel C."/>
            <person name="Maurhofer M."/>
            <person name="Daniel R."/>
            <person name="Scheu S."/>
            <person name="Thuermer A."/>
        </authorList>
    </citation>
    <scope>NUCLEOTIDE SEQUENCE [LARGE SCALE GENOMIC DNA]</scope>
    <source>
        <strain evidence="6">DSM 19095 / LMG 27888 / CFBP 6595 / CHA0</strain>
    </source>
</reference>
<evidence type="ECO:0000256" key="2">
    <source>
        <dbReference type="ARBA" id="ARBA00023054"/>
    </source>
</evidence>
<dbReference type="PANTHER" id="PTHR32347">
    <property type="entry name" value="EFFLUX SYSTEM COMPONENT YKNX-RELATED"/>
    <property type="match status" value="1"/>
</dbReference>
<evidence type="ECO:0000256" key="1">
    <source>
        <dbReference type="ARBA" id="ARBA00004196"/>
    </source>
</evidence>
<dbReference type="PRINTS" id="PR01490">
    <property type="entry name" value="RTXTOXIND"/>
</dbReference>
<sequence length="431" mass="46387">MTSDKPQASKRRRHTLQALALAVALAVGAAALVTLQSPASTPASEARWVSVQGTVLTHQIGLVGKIEPQKTVVLTAPFEGNVQASLVEQGQRVEAGQVLLQMDPGLVEIQSREALSTLLKARRTVQELQDWNNGAVVTRARRTLRNSQMSLANTERKLRESQNLFQRGIIPRNELNDQEQQAQMQRLDLAAAQSELQQALNQGTGEYRQIAEMELTNATVKYDALRKLLEHKNVVAPFAGIVVPPPNGGAGPNTAGAANGPVQTGSRLSPGQVLFGLANIEQLKIVSKVSELDINQLHQGQRVEILGDGFDGERLEGVVDIVSSLALPNETAGAGAQFPVTLSVPKLSREQLQRVRLGMSARLTIVTYRNDQAIVLPPAAIQRDADGMSVEYRATADQPGQRVPVTVGQSTPEGVEVFGLQPGQVRLPNAL</sequence>
<feature type="signal peptide" evidence="4">
    <location>
        <begin position="1"/>
        <end position="29"/>
    </location>
</feature>
<name>A0A2C9EM78_PSEPH</name>
<proteinExistence type="predicted"/>
<gene>
    <name evidence="5" type="ORF">PFLCHA0_c29900</name>
</gene>
<dbReference type="Proteomes" id="UP000013940">
    <property type="component" value="Chromosome"/>
</dbReference>
<accession>A0A2C9EM78</accession>
<dbReference type="eggNOG" id="COG0845">
    <property type="taxonomic scope" value="Bacteria"/>
</dbReference>
<dbReference type="SUPFAM" id="SSF111369">
    <property type="entry name" value="HlyD-like secretion proteins"/>
    <property type="match status" value="1"/>
</dbReference>
<dbReference type="GeneID" id="57475982"/>
<dbReference type="HOGENOM" id="CLU_052815_0_0_6"/>
<organism evidence="5 6">
    <name type="scientific">Pseudomonas protegens (strain DSM 19095 / LMG 27888 / CFBP 6595 / CHA0)</name>
    <dbReference type="NCBI Taxonomy" id="1124983"/>
    <lineage>
        <taxon>Bacteria</taxon>
        <taxon>Pseudomonadati</taxon>
        <taxon>Pseudomonadota</taxon>
        <taxon>Gammaproteobacteria</taxon>
        <taxon>Pseudomonadales</taxon>
        <taxon>Pseudomonadaceae</taxon>
        <taxon>Pseudomonas</taxon>
    </lineage>
</organism>
<protein>
    <submittedName>
        <fullName evidence="5">HlyD family secretion protein domain protein</fullName>
    </submittedName>
</protein>
<dbReference type="GO" id="GO:0030313">
    <property type="term" value="C:cell envelope"/>
    <property type="evidence" value="ECO:0007669"/>
    <property type="project" value="UniProtKB-SubCell"/>
</dbReference>
<dbReference type="AlphaFoldDB" id="A0A2C9EM78"/>
<feature type="coiled-coil region" evidence="3">
    <location>
        <begin position="144"/>
        <end position="202"/>
    </location>
</feature>
<comment type="subcellular location">
    <subcellularLocation>
        <location evidence="1">Cell envelope</location>
    </subcellularLocation>
</comment>
<evidence type="ECO:0000313" key="6">
    <source>
        <dbReference type="Proteomes" id="UP000013940"/>
    </source>
</evidence>
<dbReference type="Gene3D" id="2.40.50.100">
    <property type="match status" value="1"/>
</dbReference>
<feature type="chain" id="PRO_5012925941" evidence="4">
    <location>
        <begin position="30"/>
        <end position="431"/>
    </location>
</feature>
<evidence type="ECO:0000256" key="4">
    <source>
        <dbReference type="SAM" id="SignalP"/>
    </source>
</evidence>
<dbReference type="RefSeq" id="WP_015635570.1">
    <property type="nucleotide sequence ID" value="NC_021237.1"/>
</dbReference>
<dbReference type="InterPro" id="IPR050465">
    <property type="entry name" value="UPF0194_transport"/>
</dbReference>
<dbReference type="PROSITE" id="PS51318">
    <property type="entry name" value="TAT"/>
    <property type="match status" value="1"/>
</dbReference>
<dbReference type="KEGG" id="pprc:PFLCHA0_c29900"/>